<accession>A0A511RPA1</accession>
<dbReference type="InterPro" id="IPR017871">
    <property type="entry name" value="ABC_transporter-like_CS"/>
</dbReference>
<evidence type="ECO:0000313" key="5">
    <source>
        <dbReference type="EMBL" id="GEM90907.1"/>
    </source>
</evidence>
<dbReference type="PANTHER" id="PTHR42788:SF13">
    <property type="entry name" value="ALIPHATIC SULFONATES IMPORT ATP-BINDING PROTEIN SSUB"/>
    <property type="match status" value="1"/>
</dbReference>
<evidence type="ECO:0000313" key="6">
    <source>
        <dbReference type="Proteomes" id="UP000321827"/>
    </source>
</evidence>
<organism evidence="5 6">
    <name type="scientific">Oceanithermus desulfurans NBRC 100063</name>
    <dbReference type="NCBI Taxonomy" id="1227550"/>
    <lineage>
        <taxon>Bacteria</taxon>
        <taxon>Thermotogati</taxon>
        <taxon>Deinococcota</taxon>
        <taxon>Deinococci</taxon>
        <taxon>Thermales</taxon>
        <taxon>Thermaceae</taxon>
        <taxon>Oceanithermus</taxon>
    </lineage>
</organism>
<keyword evidence="2" id="KW-0547">Nucleotide-binding</keyword>
<comment type="caution">
    <text evidence="5">The sequence shown here is derived from an EMBL/GenBank/DDBJ whole genome shotgun (WGS) entry which is preliminary data.</text>
</comment>
<protein>
    <submittedName>
        <fullName evidence="5">ABC transporter ATP-binding protein</fullName>
    </submittedName>
</protein>
<dbReference type="Proteomes" id="UP000321827">
    <property type="component" value="Unassembled WGS sequence"/>
</dbReference>
<reference evidence="5 6" key="1">
    <citation type="submission" date="2019-07" db="EMBL/GenBank/DDBJ databases">
        <title>Whole genome shotgun sequence of Oceanithermus desulfurans NBRC 100063.</title>
        <authorList>
            <person name="Hosoyama A."/>
            <person name="Uohara A."/>
            <person name="Ohji S."/>
            <person name="Ichikawa N."/>
        </authorList>
    </citation>
    <scope>NUCLEOTIDE SEQUENCE [LARGE SCALE GENOMIC DNA]</scope>
    <source>
        <strain evidence="5 6">NBRC 100063</strain>
    </source>
</reference>
<dbReference type="AlphaFoldDB" id="A0A511RPA1"/>
<dbReference type="GO" id="GO:0016887">
    <property type="term" value="F:ATP hydrolysis activity"/>
    <property type="evidence" value="ECO:0007669"/>
    <property type="project" value="InterPro"/>
</dbReference>
<dbReference type="GO" id="GO:0005524">
    <property type="term" value="F:ATP binding"/>
    <property type="evidence" value="ECO:0007669"/>
    <property type="project" value="UniProtKB-KW"/>
</dbReference>
<dbReference type="Gene3D" id="3.40.50.300">
    <property type="entry name" value="P-loop containing nucleotide triphosphate hydrolases"/>
    <property type="match status" value="1"/>
</dbReference>
<dbReference type="OrthoDB" id="30605at2"/>
<dbReference type="PROSITE" id="PS50893">
    <property type="entry name" value="ABC_TRANSPORTER_2"/>
    <property type="match status" value="1"/>
</dbReference>
<feature type="domain" description="ABC transporter" evidence="4">
    <location>
        <begin position="2"/>
        <end position="218"/>
    </location>
</feature>
<sequence>MIRSEGLLRRYPGFELVVDALEVPPGRFVTVIGPSGAGKSTLLRLLAGLERPDRGRVELGGRAVFLDQDRTVLERSVLANATFGLELMGVRRNEAARRVRPWLERVGLAEKLTQPAVSLSGGERARLALVRALATEPDVLFLDEPTQALDPGNVDRVEGLLREAHGQGRTIVLVTHNLYQARRLGQETWFLLGGRLVERAPSERLFDRPREALTRAYVAGEMVY</sequence>
<evidence type="ECO:0000256" key="3">
    <source>
        <dbReference type="ARBA" id="ARBA00022840"/>
    </source>
</evidence>
<evidence type="ECO:0000256" key="2">
    <source>
        <dbReference type="ARBA" id="ARBA00022741"/>
    </source>
</evidence>
<dbReference type="EMBL" id="BJXN01000028">
    <property type="protein sequence ID" value="GEM90907.1"/>
    <property type="molecule type" value="Genomic_DNA"/>
</dbReference>
<dbReference type="InterPro" id="IPR027417">
    <property type="entry name" value="P-loop_NTPase"/>
</dbReference>
<name>A0A511RPA1_9DEIN</name>
<dbReference type="PANTHER" id="PTHR42788">
    <property type="entry name" value="TAURINE IMPORT ATP-BINDING PROTEIN-RELATED"/>
    <property type="match status" value="1"/>
</dbReference>
<dbReference type="InterPro" id="IPR050166">
    <property type="entry name" value="ABC_transporter_ATP-bind"/>
</dbReference>
<dbReference type="RefSeq" id="WP_147149086.1">
    <property type="nucleotide sequence ID" value="NZ_BJXN01000028.1"/>
</dbReference>
<evidence type="ECO:0000259" key="4">
    <source>
        <dbReference type="PROSITE" id="PS50893"/>
    </source>
</evidence>
<dbReference type="PROSITE" id="PS00211">
    <property type="entry name" value="ABC_TRANSPORTER_1"/>
    <property type="match status" value="1"/>
</dbReference>
<dbReference type="InterPro" id="IPR003593">
    <property type="entry name" value="AAA+_ATPase"/>
</dbReference>
<keyword evidence="1" id="KW-0813">Transport</keyword>
<dbReference type="SUPFAM" id="SSF52540">
    <property type="entry name" value="P-loop containing nucleoside triphosphate hydrolases"/>
    <property type="match status" value="1"/>
</dbReference>
<gene>
    <name evidence="5" type="ORF">ODE01S_23410</name>
</gene>
<keyword evidence="3 5" id="KW-0067">ATP-binding</keyword>
<dbReference type="Pfam" id="PF00005">
    <property type="entry name" value="ABC_tran"/>
    <property type="match status" value="1"/>
</dbReference>
<evidence type="ECO:0000256" key="1">
    <source>
        <dbReference type="ARBA" id="ARBA00022448"/>
    </source>
</evidence>
<dbReference type="SMART" id="SM00382">
    <property type="entry name" value="AAA"/>
    <property type="match status" value="1"/>
</dbReference>
<dbReference type="InterPro" id="IPR003439">
    <property type="entry name" value="ABC_transporter-like_ATP-bd"/>
</dbReference>
<proteinExistence type="predicted"/>